<name>A0AAD8HK30_9APIA</name>
<gene>
    <name evidence="1" type="ORF">POM88_034128</name>
</gene>
<dbReference type="AlphaFoldDB" id="A0AAD8HK30"/>
<protein>
    <submittedName>
        <fullName evidence="1">Uncharacterized protein</fullName>
    </submittedName>
</protein>
<evidence type="ECO:0000313" key="1">
    <source>
        <dbReference type="EMBL" id="KAK1368036.1"/>
    </source>
</evidence>
<evidence type="ECO:0000313" key="2">
    <source>
        <dbReference type="Proteomes" id="UP001237642"/>
    </source>
</evidence>
<reference evidence="1" key="1">
    <citation type="submission" date="2023-02" db="EMBL/GenBank/DDBJ databases">
        <title>Genome of toxic invasive species Heracleum sosnowskyi carries increased number of genes despite the absence of recent whole-genome duplications.</title>
        <authorList>
            <person name="Schelkunov M."/>
            <person name="Shtratnikova V."/>
            <person name="Makarenko M."/>
            <person name="Klepikova A."/>
            <person name="Omelchenko D."/>
            <person name="Novikova G."/>
            <person name="Obukhova E."/>
            <person name="Bogdanov V."/>
            <person name="Penin A."/>
            <person name="Logacheva M."/>
        </authorList>
    </citation>
    <scope>NUCLEOTIDE SEQUENCE</scope>
    <source>
        <strain evidence="1">Hsosn_3</strain>
        <tissue evidence="1">Leaf</tissue>
    </source>
</reference>
<organism evidence="1 2">
    <name type="scientific">Heracleum sosnowskyi</name>
    <dbReference type="NCBI Taxonomy" id="360622"/>
    <lineage>
        <taxon>Eukaryota</taxon>
        <taxon>Viridiplantae</taxon>
        <taxon>Streptophyta</taxon>
        <taxon>Embryophyta</taxon>
        <taxon>Tracheophyta</taxon>
        <taxon>Spermatophyta</taxon>
        <taxon>Magnoliopsida</taxon>
        <taxon>eudicotyledons</taxon>
        <taxon>Gunneridae</taxon>
        <taxon>Pentapetalae</taxon>
        <taxon>asterids</taxon>
        <taxon>campanulids</taxon>
        <taxon>Apiales</taxon>
        <taxon>Apiaceae</taxon>
        <taxon>Apioideae</taxon>
        <taxon>apioid superclade</taxon>
        <taxon>Tordylieae</taxon>
        <taxon>Tordyliinae</taxon>
        <taxon>Heracleum</taxon>
    </lineage>
</organism>
<comment type="caution">
    <text evidence="1">The sequence shown here is derived from an EMBL/GenBank/DDBJ whole genome shotgun (WGS) entry which is preliminary data.</text>
</comment>
<proteinExistence type="predicted"/>
<sequence length="126" mass="14150">MPINTLWSPSCSVLDPEILSGNLNAALPNRKSEKLRGNFFLNNNLQLQEQDNEVDMGGIFGADPLPQLYNTDLQNNIVDGSVNFTPLPTEITSLEDTAYKASKLSAEEKKEKIHRYFKFTNPKSFT</sequence>
<dbReference type="Proteomes" id="UP001237642">
    <property type="component" value="Unassembled WGS sequence"/>
</dbReference>
<reference evidence="1" key="2">
    <citation type="submission" date="2023-05" db="EMBL/GenBank/DDBJ databases">
        <authorList>
            <person name="Schelkunov M.I."/>
        </authorList>
    </citation>
    <scope>NUCLEOTIDE SEQUENCE</scope>
    <source>
        <strain evidence="1">Hsosn_3</strain>
        <tissue evidence="1">Leaf</tissue>
    </source>
</reference>
<dbReference type="EMBL" id="JAUIZM010000008">
    <property type="protein sequence ID" value="KAK1368036.1"/>
    <property type="molecule type" value="Genomic_DNA"/>
</dbReference>
<accession>A0AAD8HK30</accession>
<keyword evidence="2" id="KW-1185">Reference proteome</keyword>